<dbReference type="SUPFAM" id="SSF51658">
    <property type="entry name" value="Xylose isomerase-like"/>
    <property type="match status" value="1"/>
</dbReference>
<gene>
    <name evidence="10" type="ORF">BTMF_LOCUS10993</name>
</gene>
<name>A0A0R3QZ07_9BILA</name>
<evidence type="ECO:0000256" key="8">
    <source>
        <dbReference type="PIRSR" id="PIRSR006241-50"/>
    </source>
</evidence>
<reference evidence="12" key="1">
    <citation type="submission" date="2017-02" db="UniProtKB">
        <authorList>
            <consortium name="WormBaseParasite"/>
        </authorList>
    </citation>
    <scope>IDENTIFICATION</scope>
</reference>
<dbReference type="GO" id="GO:0046487">
    <property type="term" value="P:glyoxylate metabolic process"/>
    <property type="evidence" value="ECO:0007669"/>
    <property type="project" value="TreeGrafter"/>
</dbReference>
<evidence type="ECO:0000256" key="4">
    <source>
        <dbReference type="ARBA" id="ARBA00012570"/>
    </source>
</evidence>
<evidence type="ECO:0000256" key="1">
    <source>
        <dbReference type="ARBA" id="ARBA00000476"/>
    </source>
</evidence>
<protein>
    <recommendedName>
        <fullName evidence="5 7">Putative hydroxypyruvate isomerase</fullName>
        <ecNumber evidence="4 7">5.3.1.22</ecNumber>
    </recommendedName>
</protein>
<evidence type="ECO:0000256" key="3">
    <source>
        <dbReference type="ARBA" id="ARBA00005962"/>
    </source>
</evidence>
<dbReference type="Proteomes" id="UP000280834">
    <property type="component" value="Unassembled WGS sequence"/>
</dbReference>
<dbReference type="InterPro" id="IPR050417">
    <property type="entry name" value="Sugar_Epim/Isomerase"/>
</dbReference>
<feature type="domain" description="Xylose isomerase-like TIM barrel" evidence="9">
    <location>
        <begin position="23"/>
        <end position="267"/>
    </location>
</feature>
<feature type="active site" description="Proton donor/acceptor" evidence="8">
    <location>
        <position position="263"/>
    </location>
</feature>
<evidence type="ECO:0000313" key="12">
    <source>
        <dbReference type="WBParaSite" id="BTMF_0001298101-mRNA-1"/>
    </source>
</evidence>
<feature type="active site" description="Proton donor/acceptor" evidence="8">
    <location>
        <position position="139"/>
    </location>
</feature>
<dbReference type="EMBL" id="UZAG01017967">
    <property type="protein sequence ID" value="VDO37507.1"/>
    <property type="molecule type" value="Genomic_DNA"/>
</dbReference>
<evidence type="ECO:0000256" key="7">
    <source>
        <dbReference type="PIRNR" id="PIRNR006241"/>
    </source>
</evidence>
<sequence>MRVAANLTMMFHEMDMLQKYGRAAVLGFQLVEVSLPYGWPAEELLHQAERYHLRHILINAPAGNWSEGFRGLAALPEQTSKYIESLDIAIQYAKTLNVQKVHVMAGIAEETNENFDVYVKNIRLACQQFRKESIICLIEPICQAAIPGYFMNSYSKGANQFYIFNYLSFTNLHAIIISFIHIAAVKVLKEINEPNLQIILDIFHVQQICGQLTTTIETLAPFVGHVQVAQVPGRREPDTDGEINYSYVFDILKKFGDWDVGCEYMSSGSDHQYFQWVHRYGLTF</sequence>
<dbReference type="GO" id="GO:0008903">
    <property type="term" value="F:hydroxypyruvate isomerase activity"/>
    <property type="evidence" value="ECO:0007669"/>
    <property type="project" value="UniProtKB-EC"/>
</dbReference>
<evidence type="ECO:0000256" key="6">
    <source>
        <dbReference type="ARBA" id="ARBA00023235"/>
    </source>
</evidence>
<dbReference type="InterPro" id="IPR026040">
    <property type="entry name" value="HyI-like"/>
</dbReference>
<evidence type="ECO:0000313" key="11">
    <source>
        <dbReference type="Proteomes" id="UP000280834"/>
    </source>
</evidence>
<dbReference type="STRING" id="42155.A0A0R3QZ07"/>
<dbReference type="AlphaFoldDB" id="A0A0R3QZ07"/>
<accession>A0A0R3QZ07</accession>
<comment type="catalytic activity">
    <reaction evidence="1 7">
        <text>3-hydroxypyruvate = 2-hydroxy-3-oxopropanoate</text>
        <dbReference type="Rhea" id="RHEA:11952"/>
        <dbReference type="ChEBI" id="CHEBI:17180"/>
        <dbReference type="ChEBI" id="CHEBI:57978"/>
        <dbReference type="EC" id="5.3.1.22"/>
    </reaction>
</comment>
<evidence type="ECO:0000259" key="9">
    <source>
        <dbReference type="Pfam" id="PF01261"/>
    </source>
</evidence>
<keyword evidence="11" id="KW-1185">Reference proteome</keyword>
<dbReference type="InterPro" id="IPR013022">
    <property type="entry name" value="Xyl_isomerase-like_TIM-brl"/>
</dbReference>
<comment type="function">
    <text evidence="2 7">Catalyzes the reversible isomerization between hydroxypyruvate and 2-hydroxy-3-oxopropanoate (also termed tartronate semialdehyde).</text>
</comment>
<dbReference type="WBParaSite" id="BTMF_0001298101-mRNA-1">
    <property type="protein sequence ID" value="BTMF_0001298101-mRNA-1"/>
    <property type="gene ID" value="BTMF_0001298101"/>
</dbReference>
<evidence type="ECO:0000256" key="2">
    <source>
        <dbReference type="ARBA" id="ARBA00002968"/>
    </source>
</evidence>
<dbReference type="Pfam" id="PF01261">
    <property type="entry name" value="AP_endonuc_2"/>
    <property type="match status" value="1"/>
</dbReference>
<comment type="similarity">
    <text evidence="3 7">Belongs to the hyi family.</text>
</comment>
<evidence type="ECO:0000256" key="5">
    <source>
        <dbReference type="ARBA" id="ARBA00017985"/>
    </source>
</evidence>
<keyword evidence="6 7" id="KW-0413">Isomerase</keyword>
<dbReference type="PANTHER" id="PTHR43489">
    <property type="entry name" value="ISOMERASE"/>
    <property type="match status" value="1"/>
</dbReference>
<organism evidence="12">
    <name type="scientific">Brugia timori</name>
    <dbReference type="NCBI Taxonomy" id="42155"/>
    <lineage>
        <taxon>Eukaryota</taxon>
        <taxon>Metazoa</taxon>
        <taxon>Ecdysozoa</taxon>
        <taxon>Nematoda</taxon>
        <taxon>Chromadorea</taxon>
        <taxon>Rhabditida</taxon>
        <taxon>Spirurina</taxon>
        <taxon>Spiruromorpha</taxon>
        <taxon>Filarioidea</taxon>
        <taxon>Onchocercidae</taxon>
        <taxon>Brugia</taxon>
    </lineage>
</organism>
<dbReference type="PIRSF" id="PIRSF006241">
    <property type="entry name" value="HyI"/>
    <property type="match status" value="1"/>
</dbReference>
<dbReference type="InterPro" id="IPR036237">
    <property type="entry name" value="Xyl_isomerase-like_sf"/>
</dbReference>
<dbReference type="EC" id="5.3.1.22" evidence="4 7"/>
<dbReference type="PANTHER" id="PTHR43489:SF6">
    <property type="entry name" value="HYDROXYPYRUVATE ISOMERASE-RELATED"/>
    <property type="match status" value="1"/>
</dbReference>
<dbReference type="Gene3D" id="3.20.20.150">
    <property type="entry name" value="Divalent-metal-dependent TIM barrel enzymes"/>
    <property type="match status" value="1"/>
</dbReference>
<reference evidence="10 11" key="2">
    <citation type="submission" date="2018-11" db="EMBL/GenBank/DDBJ databases">
        <authorList>
            <consortium name="Pathogen Informatics"/>
        </authorList>
    </citation>
    <scope>NUCLEOTIDE SEQUENCE [LARGE SCALE GENOMIC DNA]</scope>
</reference>
<evidence type="ECO:0000313" key="10">
    <source>
        <dbReference type="EMBL" id="VDO37507.1"/>
    </source>
</evidence>
<proteinExistence type="inferred from homology"/>